<dbReference type="AlphaFoldDB" id="A0A6B3NSD7"/>
<gene>
    <name evidence="2" type="ORF">F6J89_33280</name>
</gene>
<feature type="region of interest" description="Disordered" evidence="1">
    <location>
        <begin position="102"/>
        <end position="121"/>
    </location>
</feature>
<protein>
    <submittedName>
        <fullName evidence="2">Uncharacterized protein</fullName>
    </submittedName>
</protein>
<sequence>MTTSSLASVSGNVSGNVTGNGQMITSNEPIINEAVIHQTINTSNEPILNEAVIHQTINTSDDRVINQSTNSSEPTLANSVTGNPMKIHSQEVACQREPIHNATSSVSGNWQPENPQKNTSEDININNPPAECLSTAASFNGSKSPESAKQTFKPGQTAIFRGVKVIVQYLVNEVVAVVRELDNPKAKQFEVAICHLIH</sequence>
<proteinExistence type="predicted"/>
<evidence type="ECO:0000256" key="1">
    <source>
        <dbReference type="SAM" id="MobiDB-lite"/>
    </source>
</evidence>
<comment type="caution">
    <text evidence="2">The sequence shown here is derived from an EMBL/GenBank/DDBJ whole genome shotgun (WGS) entry which is preliminary data.</text>
</comment>
<reference evidence="2" key="1">
    <citation type="submission" date="2019-11" db="EMBL/GenBank/DDBJ databases">
        <title>Genomic insights into an expanded diversity of filamentous marine cyanobacteria reveals the extraordinary biosynthetic potential of Moorea and Okeania.</title>
        <authorList>
            <person name="Ferreira Leao T."/>
            <person name="Wang M."/>
            <person name="Moss N."/>
            <person name="Da Silva R."/>
            <person name="Sanders J."/>
            <person name="Nurk S."/>
            <person name="Gurevich A."/>
            <person name="Humphrey G."/>
            <person name="Reher R."/>
            <person name="Zhu Q."/>
            <person name="Belda-Ferre P."/>
            <person name="Glukhov E."/>
            <person name="Rex R."/>
            <person name="Dorrestein P.C."/>
            <person name="Knight R."/>
            <person name="Pevzner P."/>
            <person name="Gerwick W.H."/>
            <person name="Gerwick L."/>
        </authorList>
    </citation>
    <scope>NUCLEOTIDE SEQUENCE</scope>
    <source>
        <strain evidence="2">SIO1C4</strain>
    </source>
</reference>
<name>A0A6B3NSD7_9CYAN</name>
<organism evidence="2">
    <name type="scientific">Symploca sp. SIO1C4</name>
    <dbReference type="NCBI Taxonomy" id="2607765"/>
    <lineage>
        <taxon>Bacteria</taxon>
        <taxon>Bacillati</taxon>
        <taxon>Cyanobacteriota</taxon>
        <taxon>Cyanophyceae</taxon>
        <taxon>Coleofasciculales</taxon>
        <taxon>Coleofasciculaceae</taxon>
        <taxon>Symploca</taxon>
    </lineage>
</organism>
<evidence type="ECO:0000313" key="2">
    <source>
        <dbReference type="EMBL" id="NER32341.1"/>
    </source>
</evidence>
<dbReference type="EMBL" id="JAAHFQ010001190">
    <property type="protein sequence ID" value="NER32341.1"/>
    <property type="molecule type" value="Genomic_DNA"/>
</dbReference>
<accession>A0A6B3NSD7</accession>